<proteinExistence type="predicted"/>
<evidence type="ECO:0000256" key="4">
    <source>
        <dbReference type="ARBA" id="ARBA00023136"/>
    </source>
</evidence>
<dbReference type="GO" id="GO:0016020">
    <property type="term" value="C:membrane"/>
    <property type="evidence" value="ECO:0007669"/>
    <property type="project" value="UniProtKB-SubCell"/>
</dbReference>
<dbReference type="AlphaFoldDB" id="A0A1V4K416"/>
<organism evidence="7 8">
    <name type="scientific">Patagioenas fasciata monilis</name>
    <dbReference type="NCBI Taxonomy" id="372326"/>
    <lineage>
        <taxon>Eukaryota</taxon>
        <taxon>Metazoa</taxon>
        <taxon>Chordata</taxon>
        <taxon>Craniata</taxon>
        <taxon>Vertebrata</taxon>
        <taxon>Euteleostomi</taxon>
        <taxon>Archelosauria</taxon>
        <taxon>Archosauria</taxon>
        <taxon>Dinosauria</taxon>
        <taxon>Saurischia</taxon>
        <taxon>Theropoda</taxon>
        <taxon>Coelurosauria</taxon>
        <taxon>Aves</taxon>
        <taxon>Neognathae</taxon>
        <taxon>Neoaves</taxon>
        <taxon>Columbimorphae</taxon>
        <taxon>Columbiformes</taxon>
        <taxon>Columbidae</taxon>
        <taxon>Patagioenas</taxon>
    </lineage>
</organism>
<dbReference type="EMBL" id="LSYS01004732">
    <property type="protein sequence ID" value="OPJ79141.1"/>
    <property type="molecule type" value="Genomic_DNA"/>
</dbReference>
<evidence type="ECO:0000256" key="5">
    <source>
        <dbReference type="SAM" id="Phobius"/>
    </source>
</evidence>
<protein>
    <submittedName>
        <fullName evidence="7">Rhomboid-related protein 4</fullName>
    </submittedName>
</protein>
<comment type="caution">
    <text evidence="7">The sequence shown here is derived from an EMBL/GenBank/DDBJ whole genome shotgun (WGS) entry which is preliminary data.</text>
</comment>
<dbReference type="GO" id="GO:0043066">
    <property type="term" value="P:negative regulation of apoptotic process"/>
    <property type="evidence" value="ECO:0007669"/>
    <property type="project" value="TreeGrafter"/>
</dbReference>
<reference evidence="7 8" key="1">
    <citation type="submission" date="2016-02" db="EMBL/GenBank/DDBJ databases">
        <title>Band-tailed pigeon sequencing and assembly.</title>
        <authorList>
            <person name="Soares A.E."/>
            <person name="Novak B.J."/>
            <person name="Rice E.S."/>
            <person name="O'Connell B."/>
            <person name="Chang D."/>
            <person name="Weber S."/>
            <person name="Shapiro B."/>
        </authorList>
    </citation>
    <scope>NUCLEOTIDE SEQUENCE [LARGE SCALE GENOMIC DNA]</scope>
    <source>
        <strain evidence="7">BTP2013</strain>
        <tissue evidence="7">Blood</tissue>
    </source>
</reference>
<dbReference type="SUPFAM" id="SSF144091">
    <property type="entry name" value="Rhomboid-like"/>
    <property type="match status" value="1"/>
</dbReference>
<dbReference type="OrthoDB" id="10257275at2759"/>
<comment type="subcellular location">
    <subcellularLocation>
        <location evidence="1">Membrane</location>
        <topology evidence="1">Multi-pass membrane protein</topology>
    </subcellularLocation>
</comment>
<keyword evidence="4 5" id="KW-0472">Membrane</keyword>
<evidence type="ECO:0000313" key="7">
    <source>
        <dbReference type="EMBL" id="OPJ79141.1"/>
    </source>
</evidence>
<dbReference type="Proteomes" id="UP000190648">
    <property type="component" value="Unassembled WGS sequence"/>
</dbReference>
<evidence type="ECO:0000313" key="8">
    <source>
        <dbReference type="Proteomes" id="UP000190648"/>
    </source>
</evidence>
<dbReference type="PANTHER" id="PTHR43066:SF14">
    <property type="entry name" value="RHOMBOID-RELATED PROTEIN 4"/>
    <property type="match status" value="1"/>
</dbReference>
<feature type="domain" description="Peptidase S54 rhomboid" evidence="6">
    <location>
        <begin position="11"/>
        <end position="83"/>
    </location>
</feature>
<dbReference type="Gene3D" id="1.20.1540.10">
    <property type="entry name" value="Rhomboid-like"/>
    <property type="match status" value="1"/>
</dbReference>
<name>A0A1V4K416_PATFA</name>
<dbReference type="Pfam" id="PF01694">
    <property type="entry name" value="Rhomboid"/>
    <property type="match status" value="1"/>
</dbReference>
<dbReference type="GO" id="GO:0034620">
    <property type="term" value="P:cellular response to unfolded protein"/>
    <property type="evidence" value="ECO:0007669"/>
    <property type="project" value="TreeGrafter"/>
</dbReference>
<dbReference type="GO" id="GO:0004252">
    <property type="term" value="F:serine-type endopeptidase activity"/>
    <property type="evidence" value="ECO:0007669"/>
    <property type="project" value="InterPro"/>
</dbReference>
<accession>A0A1V4K416</accession>
<evidence type="ECO:0000256" key="2">
    <source>
        <dbReference type="ARBA" id="ARBA00022692"/>
    </source>
</evidence>
<dbReference type="InterPro" id="IPR022764">
    <property type="entry name" value="Peptidase_S54_rhomboid_dom"/>
</dbReference>
<dbReference type="STRING" id="372326.A0A1V4K416"/>
<evidence type="ECO:0000256" key="3">
    <source>
        <dbReference type="ARBA" id="ARBA00022989"/>
    </source>
</evidence>
<gene>
    <name evidence="7" type="primary">RHBDD1</name>
    <name evidence="7" type="ORF">AV530_005058</name>
</gene>
<keyword evidence="2 5" id="KW-0812">Transmembrane</keyword>
<evidence type="ECO:0000256" key="1">
    <source>
        <dbReference type="ARBA" id="ARBA00004141"/>
    </source>
</evidence>
<dbReference type="GO" id="GO:0005783">
    <property type="term" value="C:endoplasmic reticulum"/>
    <property type="evidence" value="ECO:0007669"/>
    <property type="project" value="TreeGrafter"/>
</dbReference>
<keyword evidence="3 5" id="KW-1133">Transmembrane helix</keyword>
<dbReference type="InterPro" id="IPR035952">
    <property type="entry name" value="Rhomboid-like_sf"/>
</dbReference>
<sequence>MLVEILDDPSYEMHCAVGFSGVLFALKVLNNHYNPGRVSNVLGLPIASKYACWVELVAIHLISPGTSFAGHLAGILVGLMYTMGPLKKIMRACAGGISSFADPARPRDYYSEYYGYPGYQYSTPRSYYDYTGGLSEEEQLERAVLNSLSERDFGGATYNNERRPYGFWFPPERRSEEEIRRHRLRRFERR</sequence>
<dbReference type="PANTHER" id="PTHR43066">
    <property type="entry name" value="RHOMBOID-RELATED PROTEIN"/>
    <property type="match status" value="1"/>
</dbReference>
<feature type="transmembrane region" description="Helical" evidence="5">
    <location>
        <begin position="57"/>
        <end position="81"/>
    </location>
</feature>
<keyword evidence="8" id="KW-1185">Reference proteome</keyword>
<evidence type="ECO:0000259" key="6">
    <source>
        <dbReference type="Pfam" id="PF01694"/>
    </source>
</evidence>